<feature type="compositionally biased region" description="Polar residues" evidence="4">
    <location>
        <begin position="891"/>
        <end position="905"/>
    </location>
</feature>
<dbReference type="CDD" id="cd00130">
    <property type="entry name" value="PAS"/>
    <property type="match status" value="2"/>
</dbReference>
<accession>A0ABR1JTX0</accession>
<keyword evidence="1" id="KW-0285">Flavoprotein</keyword>
<feature type="compositionally biased region" description="Low complexity" evidence="4">
    <location>
        <begin position="916"/>
        <end position="928"/>
    </location>
</feature>
<evidence type="ECO:0000256" key="3">
    <source>
        <dbReference type="ARBA" id="ARBA00022991"/>
    </source>
</evidence>
<feature type="compositionally biased region" description="Low complexity" evidence="4">
    <location>
        <begin position="123"/>
        <end position="136"/>
    </location>
</feature>
<feature type="compositionally biased region" description="Low complexity" evidence="4">
    <location>
        <begin position="436"/>
        <end position="456"/>
    </location>
</feature>
<dbReference type="SUPFAM" id="SSF55785">
    <property type="entry name" value="PYP-like sensor domain (PAS domain)"/>
    <property type="match status" value="2"/>
</dbReference>
<dbReference type="Gene3D" id="3.30.450.20">
    <property type="entry name" value="PAS domain"/>
    <property type="match status" value="2"/>
</dbReference>
<feature type="region of interest" description="Disordered" evidence="4">
    <location>
        <begin position="991"/>
        <end position="1040"/>
    </location>
</feature>
<feature type="region of interest" description="Disordered" evidence="4">
    <location>
        <begin position="654"/>
        <end position="677"/>
    </location>
</feature>
<dbReference type="Pfam" id="PF13426">
    <property type="entry name" value="PAS_9"/>
    <property type="match status" value="1"/>
</dbReference>
<dbReference type="PANTHER" id="PTHR47429:SF7">
    <property type="entry name" value="GATA-FACTOR"/>
    <property type="match status" value="1"/>
</dbReference>
<evidence type="ECO:0000313" key="7">
    <source>
        <dbReference type="Proteomes" id="UP001498398"/>
    </source>
</evidence>
<keyword evidence="7" id="KW-1185">Reference proteome</keyword>
<feature type="compositionally biased region" description="Low complexity" evidence="4">
    <location>
        <begin position="19"/>
        <end position="36"/>
    </location>
</feature>
<dbReference type="SMART" id="SM00091">
    <property type="entry name" value="PAS"/>
    <property type="match status" value="3"/>
</dbReference>
<dbReference type="Pfam" id="PF08447">
    <property type="entry name" value="PAS_3"/>
    <property type="match status" value="1"/>
</dbReference>
<dbReference type="NCBIfam" id="TIGR00229">
    <property type="entry name" value="sensory_box"/>
    <property type="match status" value="1"/>
</dbReference>
<dbReference type="PANTHER" id="PTHR47429">
    <property type="entry name" value="PROTEIN TWIN LOV 1"/>
    <property type="match status" value="1"/>
</dbReference>
<feature type="compositionally biased region" description="Low complexity" evidence="4">
    <location>
        <begin position="1004"/>
        <end position="1021"/>
    </location>
</feature>
<feature type="domain" description="PAS" evidence="5">
    <location>
        <begin position="243"/>
        <end position="265"/>
    </location>
</feature>
<gene>
    <name evidence="6" type="ORF">VKT23_005022</name>
</gene>
<keyword evidence="2" id="KW-0288">FMN</keyword>
<evidence type="ECO:0000259" key="5">
    <source>
        <dbReference type="PROSITE" id="PS50112"/>
    </source>
</evidence>
<feature type="region of interest" description="Disordered" evidence="4">
    <location>
        <begin position="427"/>
        <end position="456"/>
    </location>
</feature>
<sequence>MPFDRYLEDNDYNREYEYNNNNNSSSNNSNGSSSRSNHVRLQIPQFMSTGAPMLAPGGGAEILPAGLFTNAAASGSNWFSNNGLTDFSQQSLSFAQGSSKTYIPHQQQSYPSVPVHYIRHPSDAVTPTSATATSSPFDYDSNPTPSDPKDSALSMYVNQGIQYPVTSQLNSIGPSATSPTTSANFGVSMPSPLGLPVYSTTGFDLLSVLARVATRPNPQVNLGPVDLTSSFAVVDVRRYDHPIIYCSPTFCRLTGYEEHEILGKNCRFLQSPDGNQPKGEIRRFTSHDAVSHIKKHLVADKEVQTSIVNYRKSGEAFINLVTIIPIRGGDIGMPSEDDKVVYHVGFQVDLNTQPQDIMQKVKDGSYIPNYVANDPVAIIPPLPGVGPPGSMQGLVSRDRKLHTIPAPTMSKQLKKLLEDRNFMATFPITTNTNSDSNTAQTNPASAAAATSPTSTVSASPLLDATSSISLSSASPPSSSDLANIGPMTNHPLSLILLEYSPDFIHVVSLKGSFLYVAPSVKRILGYHPIELVGKSLSDICHPADVVPLMRELKESSATGPTALGGGGTSGVASGDDPKFYTNKPRPVDLLFRARTKGGKYVWVECRGRLHVEPGKGRKAIMLSGRAKEMSNLKWSAVASTGGLSRPKLVMGRSESVGASGAASGSGSTPGSSTSSPGIHEKVTEFWGTITRAGVLLVVGSGCKDVLGWDELELIGRPIWNFLLDDDKKRRVGEELNSMGCAVGSADAPGSLPSKLHCRMVQHNQTSANVELVLFPSSTDSDVLVSSHTISPAPIIFQIKAFDSTGMPMGASSSLVHPLDENIFKELETSRNSSWQYELQQLKFANDRLRDEIRSLEGDNGGVGASSHLLALQQSQKQQELVAAANMGVVNQTRSPRMQQRLSSLGGSYDHQQHHQGLGSSSGSGSFSVSADHHITAAAPSHPHPHSLYTSAPYAVTSPDWTVSPMTPTSVNVNPMPGVPTAVSMPMQYISPQQQQQMLRYPATAGAGPNSPNSSGSPYPAGTGSSQLKRSWDSVDRGGPV</sequence>
<feature type="region of interest" description="Disordered" evidence="4">
    <location>
        <begin position="891"/>
        <end position="928"/>
    </location>
</feature>
<feature type="region of interest" description="Disordered" evidence="4">
    <location>
        <begin position="556"/>
        <end position="578"/>
    </location>
</feature>
<comment type="caution">
    <text evidence="6">The sequence shown here is derived from an EMBL/GenBank/DDBJ whole genome shotgun (WGS) entry which is preliminary data.</text>
</comment>
<dbReference type="EMBL" id="JBANRG010000005">
    <property type="protein sequence ID" value="KAK7466294.1"/>
    <property type="molecule type" value="Genomic_DNA"/>
</dbReference>
<feature type="region of interest" description="Disordered" evidence="4">
    <location>
        <begin position="17"/>
        <end position="37"/>
    </location>
</feature>
<feature type="compositionally biased region" description="Basic and acidic residues" evidence="4">
    <location>
        <begin position="1029"/>
        <end position="1040"/>
    </location>
</feature>
<keyword evidence="3" id="KW-0157">Chromophore</keyword>
<dbReference type="InterPro" id="IPR035965">
    <property type="entry name" value="PAS-like_dom_sf"/>
</dbReference>
<evidence type="ECO:0000256" key="1">
    <source>
        <dbReference type="ARBA" id="ARBA00022630"/>
    </source>
</evidence>
<protein>
    <recommendedName>
        <fullName evidence="5">PAS domain-containing protein</fullName>
    </recommendedName>
</protein>
<name>A0ABR1JTX0_9AGAR</name>
<feature type="compositionally biased region" description="Low complexity" evidence="4">
    <location>
        <begin position="657"/>
        <end position="677"/>
    </location>
</feature>
<evidence type="ECO:0000256" key="2">
    <source>
        <dbReference type="ARBA" id="ARBA00022643"/>
    </source>
</evidence>
<feature type="domain" description="PAS" evidence="5">
    <location>
        <begin position="496"/>
        <end position="559"/>
    </location>
</feature>
<organism evidence="6 7">
    <name type="scientific">Marasmiellus scandens</name>
    <dbReference type="NCBI Taxonomy" id="2682957"/>
    <lineage>
        <taxon>Eukaryota</taxon>
        <taxon>Fungi</taxon>
        <taxon>Dikarya</taxon>
        <taxon>Basidiomycota</taxon>
        <taxon>Agaricomycotina</taxon>
        <taxon>Agaricomycetes</taxon>
        <taxon>Agaricomycetidae</taxon>
        <taxon>Agaricales</taxon>
        <taxon>Marasmiineae</taxon>
        <taxon>Omphalotaceae</taxon>
        <taxon>Marasmiellus</taxon>
    </lineage>
</organism>
<evidence type="ECO:0000313" key="6">
    <source>
        <dbReference type="EMBL" id="KAK7466294.1"/>
    </source>
</evidence>
<dbReference type="Proteomes" id="UP001498398">
    <property type="component" value="Unassembled WGS sequence"/>
</dbReference>
<reference evidence="6 7" key="1">
    <citation type="submission" date="2024-01" db="EMBL/GenBank/DDBJ databases">
        <title>A draft genome for the cacao thread blight pathogen Marasmiellus scandens.</title>
        <authorList>
            <person name="Baruah I.K."/>
            <person name="Leung J."/>
            <person name="Bukari Y."/>
            <person name="Amoako-Attah I."/>
            <person name="Meinhardt L.W."/>
            <person name="Bailey B.A."/>
            <person name="Cohen S.P."/>
        </authorList>
    </citation>
    <scope>NUCLEOTIDE SEQUENCE [LARGE SCALE GENOMIC DNA]</scope>
    <source>
        <strain evidence="6 7">GH-19</strain>
    </source>
</reference>
<feature type="region of interest" description="Disordered" evidence="4">
    <location>
        <begin position="123"/>
        <end position="152"/>
    </location>
</feature>
<dbReference type="InterPro" id="IPR013655">
    <property type="entry name" value="PAS_fold_3"/>
</dbReference>
<dbReference type="InterPro" id="IPR000014">
    <property type="entry name" value="PAS"/>
</dbReference>
<evidence type="ECO:0000256" key="4">
    <source>
        <dbReference type="SAM" id="MobiDB-lite"/>
    </source>
</evidence>
<proteinExistence type="predicted"/>
<dbReference type="PROSITE" id="PS50112">
    <property type="entry name" value="PAS"/>
    <property type="match status" value="2"/>
</dbReference>